<dbReference type="PANTHER" id="PTHR11670">
    <property type="entry name" value="ACONITASE/IRON-RESPONSIVE ELEMENT FAMILY MEMBER"/>
    <property type="match status" value="1"/>
</dbReference>
<keyword evidence="4" id="KW-0479">Metal-binding</keyword>
<proteinExistence type="inferred from homology"/>
<comment type="function">
    <text evidence="8">Catalyzes the isomerization of citrate to isocitrate via cis-aconitate.</text>
</comment>
<dbReference type="PRINTS" id="PR00415">
    <property type="entry name" value="ACONITASE"/>
</dbReference>
<feature type="domain" description="Aconitase A/isopropylmalate dehydratase small subunit swivel" evidence="10">
    <location>
        <begin position="665"/>
        <end position="796"/>
    </location>
</feature>
<keyword evidence="8" id="KW-0456">Lyase</keyword>
<evidence type="ECO:0000256" key="1">
    <source>
        <dbReference type="ARBA" id="ARBA00001966"/>
    </source>
</evidence>
<keyword evidence="8" id="KW-0004">4Fe-4S</keyword>
<dbReference type="Gene3D" id="6.10.190.10">
    <property type="match status" value="1"/>
</dbReference>
<reference evidence="12" key="1">
    <citation type="journal article" date="2019" name="Int. J. Syst. Evol. Microbiol.">
        <title>The Global Catalogue of Microorganisms (GCM) 10K type strain sequencing project: providing services to taxonomists for standard genome sequencing and annotation.</title>
        <authorList>
            <consortium name="The Broad Institute Genomics Platform"/>
            <consortium name="The Broad Institute Genome Sequencing Center for Infectious Disease"/>
            <person name="Wu L."/>
            <person name="Ma J."/>
        </authorList>
    </citation>
    <scope>NUCLEOTIDE SEQUENCE [LARGE SCALE GENOMIC DNA]</scope>
    <source>
        <strain evidence="12">JCM 18720</strain>
    </source>
</reference>
<gene>
    <name evidence="11" type="primary">acnD</name>
    <name evidence="11" type="ORF">GCM10025772_03400</name>
</gene>
<dbReference type="InterPro" id="IPR036008">
    <property type="entry name" value="Aconitase_4Fe-4S_dom"/>
</dbReference>
<evidence type="ECO:0000259" key="10">
    <source>
        <dbReference type="Pfam" id="PF00694"/>
    </source>
</evidence>
<evidence type="ECO:0000256" key="5">
    <source>
        <dbReference type="ARBA" id="ARBA00023004"/>
    </source>
</evidence>
<protein>
    <recommendedName>
        <fullName evidence="3 8">Aconitate hydratase</fullName>
        <shortName evidence="8">Aconitase</shortName>
        <ecNumber evidence="3 8">4.2.1.3</ecNumber>
    </recommendedName>
</protein>
<keyword evidence="12" id="KW-1185">Reference proteome</keyword>
<evidence type="ECO:0000256" key="8">
    <source>
        <dbReference type="RuleBase" id="RU361275"/>
    </source>
</evidence>
<evidence type="ECO:0000256" key="2">
    <source>
        <dbReference type="ARBA" id="ARBA00007185"/>
    </source>
</evidence>
<dbReference type="InterPro" id="IPR006249">
    <property type="entry name" value="Aconitase/IRP2"/>
</dbReference>
<evidence type="ECO:0000256" key="4">
    <source>
        <dbReference type="ARBA" id="ARBA00022723"/>
    </source>
</evidence>
<comment type="catalytic activity">
    <reaction evidence="7 8">
        <text>citrate = D-threo-isocitrate</text>
        <dbReference type="Rhea" id="RHEA:10336"/>
        <dbReference type="ChEBI" id="CHEBI:15562"/>
        <dbReference type="ChEBI" id="CHEBI:16947"/>
        <dbReference type="EC" id="4.2.1.3"/>
    </reaction>
</comment>
<evidence type="ECO:0000256" key="6">
    <source>
        <dbReference type="ARBA" id="ARBA00023014"/>
    </source>
</evidence>
<dbReference type="NCBIfam" id="TIGR02333">
    <property type="entry name" value="2met_isocit_dHY"/>
    <property type="match status" value="1"/>
</dbReference>
<dbReference type="Proteomes" id="UP001501600">
    <property type="component" value="Unassembled WGS sequence"/>
</dbReference>
<evidence type="ECO:0000256" key="3">
    <source>
        <dbReference type="ARBA" id="ARBA00012926"/>
    </source>
</evidence>
<evidence type="ECO:0000313" key="12">
    <source>
        <dbReference type="Proteomes" id="UP001501600"/>
    </source>
</evidence>
<organism evidence="11 12">
    <name type="scientific">Ferrimonas gelatinilytica</name>
    <dbReference type="NCBI Taxonomy" id="1255257"/>
    <lineage>
        <taxon>Bacteria</taxon>
        <taxon>Pseudomonadati</taxon>
        <taxon>Pseudomonadota</taxon>
        <taxon>Gammaproteobacteria</taxon>
        <taxon>Alteromonadales</taxon>
        <taxon>Ferrimonadaceae</taxon>
        <taxon>Ferrimonas</taxon>
    </lineage>
</organism>
<feature type="domain" description="Aconitase/3-isopropylmalate dehydratase large subunit alpha/beta/alpha" evidence="9">
    <location>
        <begin position="69"/>
        <end position="538"/>
    </location>
</feature>
<name>A0ABP9RTK1_9GAMM</name>
<comment type="similarity">
    <text evidence="2 8">Belongs to the aconitase/IPM isomerase family.</text>
</comment>
<evidence type="ECO:0000256" key="7">
    <source>
        <dbReference type="ARBA" id="ARBA00023501"/>
    </source>
</evidence>
<dbReference type="InterPro" id="IPR001030">
    <property type="entry name" value="Acoase/IPM_deHydtase_lsu_aba"/>
</dbReference>
<dbReference type="InterPro" id="IPR000573">
    <property type="entry name" value="AconitaseA/IPMdHydase_ssu_swvl"/>
</dbReference>
<dbReference type="EC" id="4.2.1.3" evidence="3 8"/>
<dbReference type="Gene3D" id="3.20.19.10">
    <property type="entry name" value="Aconitase, domain 4"/>
    <property type="match status" value="1"/>
</dbReference>
<keyword evidence="6 8" id="KW-0411">Iron-sulfur</keyword>
<keyword evidence="5 8" id="KW-0408">Iron</keyword>
<dbReference type="Pfam" id="PF00694">
    <property type="entry name" value="Aconitase_C"/>
    <property type="match status" value="1"/>
</dbReference>
<evidence type="ECO:0000259" key="9">
    <source>
        <dbReference type="Pfam" id="PF00330"/>
    </source>
</evidence>
<dbReference type="NCBIfam" id="NF006757">
    <property type="entry name" value="PRK09277.1"/>
    <property type="match status" value="1"/>
</dbReference>
<dbReference type="SUPFAM" id="SSF53732">
    <property type="entry name" value="Aconitase iron-sulfur domain"/>
    <property type="match status" value="1"/>
</dbReference>
<comment type="cofactor">
    <cofactor evidence="1">
        <name>[4Fe-4S] cluster</name>
        <dbReference type="ChEBI" id="CHEBI:49883"/>
    </cofactor>
</comment>
<dbReference type="EMBL" id="BAABLF010000004">
    <property type="protein sequence ID" value="GAA5186912.1"/>
    <property type="molecule type" value="Genomic_DNA"/>
</dbReference>
<dbReference type="NCBIfam" id="NF009520">
    <property type="entry name" value="PRK12881.1"/>
    <property type="match status" value="1"/>
</dbReference>
<evidence type="ECO:0000313" key="11">
    <source>
        <dbReference type="EMBL" id="GAA5186912.1"/>
    </source>
</evidence>
<sequence length="870" mass="94597">MNTQYRKPLPGTGLDYFDTRAAVDAIEPGAFATLPYTSRVLAEQLVRRCDPATLTDSLKQIIGRKRDLDFPWYPARVVCHDILGQTALVDLAGLRDAIAEQGGDPAAVNPVVPTQLIVDHSLAVEHAGFDPDAFEKNRAIEERRNADRFHFIDWCKTAFKNVDVIPAGNGIMHQINLEKMSPVVQARDGVAYPDTCVGTDSHTPHVDALGVIAIGVGGLEAETVMLGRPSMMRLPQIVGVKLTGTRQSGITATDIVLAITEFLRSEKVVSTYLEFFGEGAASLTIGDRATIANMTPEYGASAGLFYIDDQTLEYLTLTGREPEQVALVEQYAKTNGLWADDLSEAQYERVLEFDLSSVGRNLAGPSNPHRRLPTSDLAARGIARDLDSARAEEAEGLIPDGAVIIAAITSCTNTSNPRNVVAAGLVAKKANALGLVRKPWVKTSFAPGSKVAKLYLEAAGLLPELEQLGFGIVGFACTTCNGMSGALDPKIQQEIIDRDLYATAVLSGNRNFDGRIHPYAKQAFLASPPLVVAYAIAGTVRFDIEQDLLGHDAQGNPVTLKDLWPSDEEIDAIVRDFVKPEQFKSVYEPMFDLAVDYGDDPAAQSPLYDWRPMSTYIRRPPYWEGALAGERSLKGMRPLAVLGDNITTDHLSPSNAILASSAAGEYLAKMGLPEEDFNSYATHRGDHLTAQRATFANPKLLNEMVRDEQGEVRQGSLARVEPEGKVVRMWEAIETYMARKQPLIIVAGADYGQGSSRDWAAKGVRLAGVEAIVAEGFERIHRTNLVGMGVLPLQFEPGTTRQILGLDGTETYDVLGERKPGATLTLLVHRTNGETLEVPVTCRLDTYDEVSVYDAGGVLQRFAKDFLAQS</sequence>
<dbReference type="InterPro" id="IPR015931">
    <property type="entry name" value="Acnase/IPM_dHydase_lsu_aba_1/3"/>
</dbReference>
<dbReference type="SUPFAM" id="SSF52016">
    <property type="entry name" value="LeuD/IlvD-like"/>
    <property type="match status" value="1"/>
</dbReference>
<accession>A0ABP9RTK1</accession>
<dbReference type="InterPro" id="IPR012708">
    <property type="entry name" value="2Me_IsoCit_deHydtase_FeS-dep"/>
</dbReference>
<dbReference type="InterPro" id="IPR015928">
    <property type="entry name" value="Aconitase/3IPM_dehydase_swvl"/>
</dbReference>
<comment type="caution">
    <text evidence="11">The sequence shown here is derived from an EMBL/GenBank/DDBJ whole genome shotgun (WGS) entry which is preliminary data.</text>
</comment>
<dbReference type="RefSeq" id="WP_345315306.1">
    <property type="nucleotide sequence ID" value="NZ_BAABLF010000004.1"/>
</dbReference>
<dbReference type="Gene3D" id="3.30.499.10">
    <property type="entry name" value="Aconitase, domain 3"/>
    <property type="match status" value="2"/>
</dbReference>
<dbReference type="Pfam" id="PF00330">
    <property type="entry name" value="Aconitase"/>
    <property type="match status" value="1"/>
</dbReference>
<dbReference type="NCBIfam" id="TIGR01341">
    <property type="entry name" value="aconitase_1"/>
    <property type="match status" value="1"/>
</dbReference>